<dbReference type="SMART" id="SM00387">
    <property type="entry name" value="HATPase_c"/>
    <property type="match status" value="1"/>
</dbReference>
<comment type="catalytic activity">
    <reaction evidence="1">
        <text>ATP + protein L-histidine = ADP + protein N-phospho-L-histidine.</text>
        <dbReference type="EC" id="2.7.13.3"/>
    </reaction>
</comment>
<feature type="compositionally biased region" description="Basic and acidic residues" evidence="7">
    <location>
        <begin position="489"/>
        <end position="500"/>
    </location>
</feature>
<dbReference type="Pfam" id="PF00512">
    <property type="entry name" value="HisKA"/>
    <property type="match status" value="1"/>
</dbReference>
<dbReference type="InterPro" id="IPR003661">
    <property type="entry name" value="HisK_dim/P_dom"/>
</dbReference>
<protein>
    <recommendedName>
        <fullName evidence="2">histidine kinase</fullName>
        <ecNumber evidence="2">2.7.13.3</ecNumber>
    </recommendedName>
</protein>
<sequence>MHTAPTVLYVGPNARSVADAWDESGEELAVESATPPVDVAGMLADGRYDAVVCDSDGSFDGPAVVEAVREYSKALPVFVLAADDSFPLATATEFGVATYLQVDADTDRVATLERLRPAVERRREERRESTMLDSLLENVPLSIYIKDRRSRHVRVSDGALGLNGPPYLESPDGKRHHTPADLIGKTDWDLYPPTLSEGAVADDRHVVETGESIEDRIEQAYGDDLEETYVTTSKAPWRDEHGNVLGIVGVTRDVTDRKKYEKQLERQNERLERFASVISHDLRNPLEVALGRLEFARADGDEEHFDALERSLYRIDDLIDDVLTLAREGETVSDPEPTDLASVAREAWKVVETPEASLDVRTDATLLADGGRLQQLLENVFRNAVEHGSTGPPSHAPEDAVEHGSASHANADASADPGERAGPGVTVTVGDLDGRQGFFVADDGPGIPEGDRDSVFDSGYSTSDDGTGLGLSIVRTIAEAHGWEVDVTESERSRGARFEFGEVGDAASRRSEE</sequence>
<dbReference type="InterPro" id="IPR036097">
    <property type="entry name" value="HisK_dim/P_sf"/>
</dbReference>
<dbReference type="InterPro" id="IPR003594">
    <property type="entry name" value="HATPase_dom"/>
</dbReference>
<keyword evidence="3" id="KW-0597">Phosphoprotein</keyword>
<dbReference type="CDD" id="cd00075">
    <property type="entry name" value="HATPase"/>
    <property type="match status" value="1"/>
</dbReference>
<dbReference type="InterPro" id="IPR050736">
    <property type="entry name" value="Sensor_HK_Regulatory"/>
</dbReference>
<dbReference type="InterPro" id="IPR000700">
    <property type="entry name" value="PAS-assoc_C"/>
</dbReference>
<dbReference type="InterPro" id="IPR035965">
    <property type="entry name" value="PAS-like_dom_sf"/>
</dbReference>
<dbReference type="EC" id="2.7.13.3" evidence="2"/>
<dbReference type="SUPFAM" id="SSF55785">
    <property type="entry name" value="PYP-like sensor domain (PAS domain)"/>
    <property type="match status" value="1"/>
</dbReference>
<organism evidence="10 11">
    <name type="scientific">Halosimplex aquaticum</name>
    <dbReference type="NCBI Taxonomy" id="3026162"/>
    <lineage>
        <taxon>Archaea</taxon>
        <taxon>Methanobacteriati</taxon>
        <taxon>Methanobacteriota</taxon>
        <taxon>Stenosarchaea group</taxon>
        <taxon>Halobacteria</taxon>
        <taxon>Halobacteriales</taxon>
        <taxon>Haloarculaceae</taxon>
        <taxon>Halosimplex</taxon>
    </lineage>
</organism>
<feature type="domain" description="PAC" evidence="9">
    <location>
        <begin position="211"/>
        <end position="266"/>
    </location>
</feature>
<feature type="domain" description="Histidine kinase" evidence="8">
    <location>
        <begin position="277"/>
        <end position="500"/>
    </location>
</feature>
<evidence type="ECO:0000256" key="7">
    <source>
        <dbReference type="SAM" id="MobiDB-lite"/>
    </source>
</evidence>
<dbReference type="Gene3D" id="3.30.450.20">
    <property type="entry name" value="PAS domain"/>
    <property type="match status" value="1"/>
</dbReference>
<keyword evidence="6" id="KW-0902">Two-component regulatory system</keyword>
<dbReference type="PRINTS" id="PR00344">
    <property type="entry name" value="BCTRLSENSOR"/>
</dbReference>
<dbReference type="PANTHER" id="PTHR43711">
    <property type="entry name" value="TWO-COMPONENT HISTIDINE KINASE"/>
    <property type="match status" value="1"/>
</dbReference>
<gene>
    <name evidence="10" type="ORF">ACFQMA_17650</name>
</gene>
<name>A0ABD5Y7F9_9EURY</name>
<dbReference type="InterPro" id="IPR036890">
    <property type="entry name" value="HATPase_C_sf"/>
</dbReference>
<evidence type="ECO:0000259" key="9">
    <source>
        <dbReference type="PROSITE" id="PS50113"/>
    </source>
</evidence>
<dbReference type="InterPro" id="IPR005467">
    <property type="entry name" value="His_kinase_dom"/>
</dbReference>
<dbReference type="AlphaFoldDB" id="A0ABD5Y7F9"/>
<dbReference type="NCBIfam" id="TIGR00229">
    <property type="entry name" value="sensory_box"/>
    <property type="match status" value="1"/>
</dbReference>
<accession>A0ABD5Y7F9</accession>
<dbReference type="PROSITE" id="PS50109">
    <property type="entry name" value="HIS_KIN"/>
    <property type="match status" value="1"/>
</dbReference>
<dbReference type="GO" id="GO:0000160">
    <property type="term" value="P:phosphorelay signal transduction system"/>
    <property type="evidence" value="ECO:0007669"/>
    <property type="project" value="UniProtKB-KW"/>
</dbReference>
<proteinExistence type="predicted"/>
<evidence type="ECO:0000256" key="6">
    <source>
        <dbReference type="ARBA" id="ARBA00023012"/>
    </source>
</evidence>
<evidence type="ECO:0000256" key="2">
    <source>
        <dbReference type="ARBA" id="ARBA00012438"/>
    </source>
</evidence>
<dbReference type="GeneID" id="78821968"/>
<dbReference type="Pfam" id="PF02518">
    <property type="entry name" value="HATPase_c"/>
    <property type="match status" value="1"/>
</dbReference>
<dbReference type="PANTHER" id="PTHR43711:SF1">
    <property type="entry name" value="HISTIDINE KINASE 1"/>
    <property type="match status" value="1"/>
</dbReference>
<keyword evidence="5 10" id="KW-0418">Kinase</keyword>
<feature type="compositionally biased region" description="Low complexity" evidence="7">
    <location>
        <begin position="406"/>
        <end position="416"/>
    </location>
</feature>
<dbReference type="InterPro" id="IPR013656">
    <property type="entry name" value="PAS_4"/>
</dbReference>
<keyword evidence="4" id="KW-0808">Transferase</keyword>
<dbReference type="InterPro" id="IPR004358">
    <property type="entry name" value="Sig_transdc_His_kin-like_C"/>
</dbReference>
<keyword evidence="11" id="KW-1185">Reference proteome</keyword>
<dbReference type="EMBL" id="JBHTAS010000001">
    <property type="protein sequence ID" value="MFC7141649.1"/>
    <property type="molecule type" value="Genomic_DNA"/>
</dbReference>
<evidence type="ECO:0000256" key="3">
    <source>
        <dbReference type="ARBA" id="ARBA00022553"/>
    </source>
</evidence>
<reference evidence="10 11" key="1">
    <citation type="journal article" date="2019" name="Int. J. Syst. Evol. Microbiol.">
        <title>The Global Catalogue of Microorganisms (GCM) 10K type strain sequencing project: providing services to taxonomists for standard genome sequencing and annotation.</title>
        <authorList>
            <consortium name="The Broad Institute Genomics Platform"/>
            <consortium name="The Broad Institute Genome Sequencing Center for Infectious Disease"/>
            <person name="Wu L."/>
            <person name="Ma J."/>
        </authorList>
    </citation>
    <scope>NUCLEOTIDE SEQUENCE [LARGE SCALE GENOMIC DNA]</scope>
    <source>
        <strain evidence="10 11">XZYJT29</strain>
    </source>
</reference>
<feature type="region of interest" description="Disordered" evidence="7">
    <location>
        <begin position="385"/>
        <end position="429"/>
    </location>
</feature>
<evidence type="ECO:0000256" key="5">
    <source>
        <dbReference type="ARBA" id="ARBA00022777"/>
    </source>
</evidence>
<dbReference type="SUPFAM" id="SSF47384">
    <property type="entry name" value="Homodimeric domain of signal transducing histidine kinase"/>
    <property type="match status" value="1"/>
</dbReference>
<dbReference type="InterPro" id="IPR000014">
    <property type="entry name" value="PAS"/>
</dbReference>
<evidence type="ECO:0000256" key="1">
    <source>
        <dbReference type="ARBA" id="ARBA00000085"/>
    </source>
</evidence>
<evidence type="ECO:0000259" key="8">
    <source>
        <dbReference type="PROSITE" id="PS50109"/>
    </source>
</evidence>
<dbReference type="RefSeq" id="WP_274322729.1">
    <property type="nucleotide sequence ID" value="NZ_CP118158.1"/>
</dbReference>
<dbReference type="Gene3D" id="3.30.565.10">
    <property type="entry name" value="Histidine kinase-like ATPase, C-terminal domain"/>
    <property type="match status" value="1"/>
</dbReference>
<dbReference type="Gene3D" id="1.10.287.130">
    <property type="match status" value="1"/>
</dbReference>
<dbReference type="SUPFAM" id="SSF55874">
    <property type="entry name" value="ATPase domain of HSP90 chaperone/DNA topoisomerase II/histidine kinase"/>
    <property type="match status" value="1"/>
</dbReference>
<comment type="caution">
    <text evidence="10">The sequence shown here is derived from an EMBL/GenBank/DDBJ whole genome shotgun (WGS) entry which is preliminary data.</text>
</comment>
<evidence type="ECO:0000256" key="4">
    <source>
        <dbReference type="ARBA" id="ARBA00022679"/>
    </source>
</evidence>
<dbReference type="Proteomes" id="UP001596432">
    <property type="component" value="Unassembled WGS sequence"/>
</dbReference>
<evidence type="ECO:0000313" key="10">
    <source>
        <dbReference type="EMBL" id="MFC7141649.1"/>
    </source>
</evidence>
<feature type="region of interest" description="Disordered" evidence="7">
    <location>
        <begin position="489"/>
        <end position="513"/>
    </location>
</feature>
<dbReference type="Pfam" id="PF08448">
    <property type="entry name" value="PAS_4"/>
    <property type="match status" value="1"/>
</dbReference>
<dbReference type="PROSITE" id="PS50113">
    <property type="entry name" value="PAC"/>
    <property type="match status" value="1"/>
</dbReference>
<dbReference type="SMART" id="SM00388">
    <property type="entry name" value="HisKA"/>
    <property type="match status" value="1"/>
</dbReference>
<evidence type="ECO:0000313" key="11">
    <source>
        <dbReference type="Proteomes" id="UP001596432"/>
    </source>
</evidence>
<dbReference type="GO" id="GO:0004673">
    <property type="term" value="F:protein histidine kinase activity"/>
    <property type="evidence" value="ECO:0007669"/>
    <property type="project" value="UniProtKB-EC"/>
</dbReference>
<dbReference type="CDD" id="cd00082">
    <property type="entry name" value="HisKA"/>
    <property type="match status" value="1"/>
</dbReference>